<accession>A0A2B0L2J8</accession>
<evidence type="ECO:0000313" key="3">
    <source>
        <dbReference type="Proteomes" id="UP000242656"/>
    </source>
</evidence>
<feature type="region of interest" description="Disordered" evidence="1">
    <location>
        <begin position="37"/>
        <end position="78"/>
    </location>
</feature>
<gene>
    <name evidence="2" type="ORF">COI93_24255</name>
</gene>
<organism evidence="2 3">
    <name type="scientific">Bacillus cereus</name>
    <dbReference type="NCBI Taxonomy" id="1396"/>
    <lineage>
        <taxon>Bacteria</taxon>
        <taxon>Bacillati</taxon>
        <taxon>Bacillota</taxon>
        <taxon>Bacilli</taxon>
        <taxon>Bacillales</taxon>
        <taxon>Bacillaceae</taxon>
        <taxon>Bacillus</taxon>
        <taxon>Bacillus cereus group</taxon>
    </lineage>
</organism>
<protein>
    <submittedName>
        <fullName evidence="2">Uncharacterized protein</fullName>
    </submittedName>
</protein>
<reference evidence="2 3" key="1">
    <citation type="submission" date="2017-09" db="EMBL/GenBank/DDBJ databases">
        <title>Large-scale bioinformatics analysis of Bacillus genomes uncovers conserved roles of natural products in bacterial physiology.</title>
        <authorList>
            <consortium name="Agbiome Team Llc"/>
            <person name="Bleich R.M."/>
            <person name="Grubbs K.J."/>
            <person name="Santa Maria K.C."/>
            <person name="Allen S.E."/>
            <person name="Farag S."/>
            <person name="Shank E.A."/>
            <person name="Bowers A."/>
        </authorList>
    </citation>
    <scope>NUCLEOTIDE SEQUENCE [LARGE SCALE GENOMIC DNA]</scope>
    <source>
        <strain evidence="2 3">AFS083043</strain>
    </source>
</reference>
<dbReference type="RefSeq" id="WP_098492886.1">
    <property type="nucleotide sequence ID" value="NZ_NUWN01000160.1"/>
</dbReference>
<evidence type="ECO:0000313" key="2">
    <source>
        <dbReference type="EMBL" id="PFK28268.1"/>
    </source>
</evidence>
<feature type="compositionally biased region" description="Basic and acidic residues" evidence="1">
    <location>
        <begin position="69"/>
        <end position="78"/>
    </location>
</feature>
<proteinExistence type="predicted"/>
<evidence type="ECO:0000256" key="1">
    <source>
        <dbReference type="SAM" id="MobiDB-lite"/>
    </source>
</evidence>
<feature type="compositionally biased region" description="Polar residues" evidence="1">
    <location>
        <begin position="46"/>
        <end position="62"/>
    </location>
</feature>
<dbReference type="Proteomes" id="UP000242656">
    <property type="component" value="Unassembled WGS sequence"/>
</dbReference>
<comment type="caution">
    <text evidence="2">The sequence shown here is derived from an EMBL/GenBank/DDBJ whole genome shotgun (WGS) entry which is preliminary data.</text>
</comment>
<name>A0A2B0L2J8_BACCE</name>
<dbReference type="EMBL" id="NUWN01000160">
    <property type="protein sequence ID" value="PFK28268.1"/>
    <property type="molecule type" value="Genomic_DNA"/>
</dbReference>
<dbReference type="AlphaFoldDB" id="A0A2B0L2J8"/>
<sequence length="78" mass="8755">MENPKAKAVITKNIEKSFFKIAAKIEKEQEKQVDAIAKENKKVDQNTEVTPAQSEQVTQPAQPEQKLAVSHEKHGQSK</sequence>